<feature type="region of interest" description="Disordered" evidence="1">
    <location>
        <begin position="951"/>
        <end position="985"/>
    </location>
</feature>
<feature type="region of interest" description="Disordered" evidence="1">
    <location>
        <begin position="1076"/>
        <end position="1097"/>
    </location>
</feature>
<organism evidence="3 4">
    <name type="scientific">Caenorhabditis tropicalis</name>
    <dbReference type="NCBI Taxonomy" id="1561998"/>
    <lineage>
        <taxon>Eukaryota</taxon>
        <taxon>Metazoa</taxon>
        <taxon>Ecdysozoa</taxon>
        <taxon>Nematoda</taxon>
        <taxon>Chromadorea</taxon>
        <taxon>Rhabditida</taxon>
        <taxon>Rhabditina</taxon>
        <taxon>Rhabditomorpha</taxon>
        <taxon>Rhabditoidea</taxon>
        <taxon>Rhabditidae</taxon>
        <taxon>Peloderinae</taxon>
        <taxon>Caenorhabditis</taxon>
    </lineage>
</organism>
<sequence length="1188" mass="137595">MDEEEIDVVNYDANSSFTDVKHQFQCLSCQWIGRSERSLNAHNRHKHPPPETSEESPKRTRTGRQRKRVETLYEPDQMADRDVFQERVTTKQLLGGRKRPKTIVDSIDDSALRTDREASRLHDLGIIDEDTSLGDYVRRGVNYHMMSQELIDDDGAMVIDSEVVIGDDDEMDMDSEMSMKYNRKGKRRFPDKLPDRLTIGDVNGKYSCYIASCDWKGGYRSLRMDHMKAIHPDWKMPSRFILERISKDGVYLNPEEYKPPFACVVPGCNWRGNYRASRSTHMRKVHPKEHAEKKRGAPGYNSTGNYMCHFPMCTWRGWSRSTRSGHMKKAHPDWKPEDNRVTMQLSCFYCKNTFNSYDQLCNHIANHGGLGLHVDEIFEKREQFSDWLQRVEKVYSILFERNDLSNSSEDETDMPKNYILHCNCTGQKGMNLVSDARNYIYQKHNYLKRRAIHLVTRNKNDCSVHLEVREDTHYGPIHVKGSLEHTGHRFGTPLLRLSPMDRQLYTDVMEWKATSEFQFTAVDAMYKLNDYEGFQMDHYSAADPVELLSPLAANPIDSLRQMIEQSDPNCIFGADFGNIENGNISFGYMTEEMKKFYLAHGPKKAVTIDNMLVEFADREFSQYTVIVTDEANVPKCAIFYLTSDHDSGPAAIMQKLASLDPQGPREILADISEVWVDLCQTFFKEPPTALISEWHLMFFWASKIEELIDNEFDVYCLVAALRRFLRVEELHQMQAFVVELLETMYECGYDHAAEFFDVQLTDPDFVKRWSPLLRSSYTSHAHPTTSVAAKNLREMYLSNEDFERVDIWFGHVTKRIQDFNAVTITQTYTLRPLDPPRKFFYNQISTDENGVEEELGPPHHEDDYRVMYEEDLLTGEVVEEEIIGHEITEQMGNVEEDVEEEGEMEEVVEEMEVTLEDGEEVIYEEIEEQHEMVEVHHPHQDHIQLQNQRYEEAGPSSGQRPPGASDEQQRMMDTGRPLPPKIPPHRLHMYQRKDPGLATSVRAPPNRISIPIRSTRETTKAVIRSKRKRERFAQLRECPPEVMRAIAAHAISYDGRKKEQRPYMYAPSEARMATSTMPAIPTPDMKGFGAVPQKKLTPQQIAQVQQQRRLAKDQKWSRVRQGLEQQAEQTSSSSDVAHDESVPTYSEEPVYNPEDYAPESMVVHHEEVHQVLEPDDDQQPCTSASLYR</sequence>
<dbReference type="PANTHER" id="PTHR33936">
    <property type="entry name" value="PROTEIN CBG17840"/>
    <property type="match status" value="1"/>
</dbReference>
<dbReference type="InterPro" id="IPR013087">
    <property type="entry name" value="Znf_C2H2_type"/>
</dbReference>
<feature type="region of interest" description="Disordered" evidence="1">
    <location>
        <begin position="40"/>
        <end position="69"/>
    </location>
</feature>
<dbReference type="AlphaFoldDB" id="A0A1I7UJZ7"/>
<feature type="compositionally biased region" description="Polar residues" evidence="1">
    <location>
        <begin position="1123"/>
        <end position="1135"/>
    </location>
</feature>
<dbReference type="eggNOG" id="ENOG502TGD0">
    <property type="taxonomic scope" value="Eukaryota"/>
</dbReference>
<name>A0A1I7UJZ7_9PELO</name>
<dbReference type="WBParaSite" id="Csp11.Scaffold630.g16727.t2">
    <property type="protein sequence ID" value="Csp11.Scaffold630.g16727.t2"/>
    <property type="gene ID" value="Csp11.Scaffold630.g16727"/>
</dbReference>
<feature type="compositionally biased region" description="Basic and acidic residues" evidence="1">
    <location>
        <begin position="1162"/>
        <end position="1172"/>
    </location>
</feature>
<dbReference type="STRING" id="1561998.A0A1I7UJZ7"/>
<keyword evidence="3" id="KW-1185">Reference proteome</keyword>
<reference evidence="4" key="1">
    <citation type="submission" date="2016-11" db="UniProtKB">
        <authorList>
            <consortium name="WormBaseParasite"/>
        </authorList>
    </citation>
    <scope>IDENTIFICATION</scope>
</reference>
<dbReference type="PROSITE" id="PS00028">
    <property type="entry name" value="ZINC_FINGER_C2H2_1"/>
    <property type="match status" value="1"/>
</dbReference>
<evidence type="ECO:0000259" key="2">
    <source>
        <dbReference type="PROSITE" id="PS00028"/>
    </source>
</evidence>
<dbReference type="InterPro" id="IPR052797">
    <property type="entry name" value="RegFact_GeneExpr_CellDeath"/>
</dbReference>
<dbReference type="PANTHER" id="PTHR33936:SF18">
    <property type="entry name" value="C2H2-TYPE DOMAIN-CONTAINING PROTEIN"/>
    <property type="match status" value="1"/>
</dbReference>
<evidence type="ECO:0000313" key="3">
    <source>
        <dbReference type="Proteomes" id="UP000095282"/>
    </source>
</evidence>
<proteinExistence type="predicted"/>
<feature type="domain" description="C2H2-type" evidence="2">
    <location>
        <begin position="347"/>
        <end position="367"/>
    </location>
</feature>
<accession>A0A1I7UJZ7</accession>
<feature type="region of interest" description="Disordered" evidence="1">
    <location>
        <begin position="1112"/>
        <end position="1188"/>
    </location>
</feature>
<feature type="compositionally biased region" description="Polar residues" evidence="1">
    <location>
        <begin position="1179"/>
        <end position="1188"/>
    </location>
</feature>
<dbReference type="Proteomes" id="UP000095282">
    <property type="component" value="Unplaced"/>
</dbReference>
<protein>
    <submittedName>
        <fullName evidence="4">C2H2-type domain-containing protein</fullName>
    </submittedName>
</protein>
<evidence type="ECO:0000256" key="1">
    <source>
        <dbReference type="SAM" id="MobiDB-lite"/>
    </source>
</evidence>
<dbReference type="SMART" id="SM00355">
    <property type="entry name" value="ZnF_C2H2"/>
    <property type="match status" value="5"/>
</dbReference>
<evidence type="ECO:0000313" key="4">
    <source>
        <dbReference type="WBParaSite" id="Csp11.Scaffold630.g16727.t2"/>
    </source>
</evidence>